<comment type="caution">
    <text evidence="1">The sequence shown here is derived from an EMBL/GenBank/DDBJ whole genome shotgun (WGS) entry which is preliminary data.</text>
</comment>
<name>A0ABD1LE06_9FABA</name>
<protein>
    <submittedName>
        <fullName evidence="1">Uncharacterized protein</fullName>
    </submittedName>
</protein>
<gene>
    <name evidence="1" type="ORF">Fmac_025937</name>
</gene>
<sequence length="74" mass="8195">MTCTSRRYVNHLMLTHVDPASTNSKPPRNLQIHALACLCQYTGSCTFGSGCPKFSVNQLRRRPYPSLKAVRGGV</sequence>
<proteinExistence type="predicted"/>
<dbReference type="EMBL" id="JBGMDY010000009">
    <property type="protein sequence ID" value="KAL2321558.1"/>
    <property type="molecule type" value="Genomic_DNA"/>
</dbReference>
<accession>A0ABD1LE06</accession>
<reference evidence="1 2" key="1">
    <citation type="submission" date="2024-08" db="EMBL/GenBank/DDBJ databases">
        <title>Insights into the chromosomal genome structure of Flemingia macrophylla.</title>
        <authorList>
            <person name="Ding Y."/>
            <person name="Zhao Y."/>
            <person name="Bi W."/>
            <person name="Wu M."/>
            <person name="Zhao G."/>
            <person name="Gong Y."/>
            <person name="Li W."/>
            <person name="Zhang P."/>
        </authorList>
    </citation>
    <scope>NUCLEOTIDE SEQUENCE [LARGE SCALE GENOMIC DNA]</scope>
    <source>
        <strain evidence="1">DYQJB</strain>
        <tissue evidence="1">Leaf</tissue>
    </source>
</reference>
<evidence type="ECO:0000313" key="1">
    <source>
        <dbReference type="EMBL" id="KAL2321558.1"/>
    </source>
</evidence>
<dbReference type="AlphaFoldDB" id="A0ABD1LE06"/>
<dbReference type="Proteomes" id="UP001603857">
    <property type="component" value="Unassembled WGS sequence"/>
</dbReference>
<evidence type="ECO:0000313" key="2">
    <source>
        <dbReference type="Proteomes" id="UP001603857"/>
    </source>
</evidence>
<keyword evidence="2" id="KW-1185">Reference proteome</keyword>
<organism evidence="1 2">
    <name type="scientific">Flemingia macrophylla</name>
    <dbReference type="NCBI Taxonomy" id="520843"/>
    <lineage>
        <taxon>Eukaryota</taxon>
        <taxon>Viridiplantae</taxon>
        <taxon>Streptophyta</taxon>
        <taxon>Embryophyta</taxon>
        <taxon>Tracheophyta</taxon>
        <taxon>Spermatophyta</taxon>
        <taxon>Magnoliopsida</taxon>
        <taxon>eudicotyledons</taxon>
        <taxon>Gunneridae</taxon>
        <taxon>Pentapetalae</taxon>
        <taxon>rosids</taxon>
        <taxon>fabids</taxon>
        <taxon>Fabales</taxon>
        <taxon>Fabaceae</taxon>
        <taxon>Papilionoideae</taxon>
        <taxon>50 kb inversion clade</taxon>
        <taxon>NPAAA clade</taxon>
        <taxon>indigoferoid/millettioid clade</taxon>
        <taxon>Phaseoleae</taxon>
        <taxon>Flemingia</taxon>
    </lineage>
</organism>